<reference evidence="1 2" key="1">
    <citation type="submission" date="2019-02" db="EMBL/GenBank/DDBJ databases">
        <title>Pedobacter sp. RP-1-14 sp. nov., isolated from Arctic soil.</title>
        <authorList>
            <person name="Dahal R.H."/>
        </authorList>
    </citation>
    <scope>NUCLEOTIDE SEQUENCE [LARGE SCALE GENOMIC DNA]</scope>
    <source>
        <strain evidence="1 2">RP-1-14</strain>
    </source>
</reference>
<evidence type="ECO:0000313" key="2">
    <source>
        <dbReference type="Proteomes" id="UP000293347"/>
    </source>
</evidence>
<gene>
    <name evidence="1" type="ORF">EZ437_09550</name>
</gene>
<dbReference type="CDD" id="cd24013">
    <property type="entry name" value="ASKHA_ATPase_BT3980-like"/>
    <property type="match status" value="1"/>
</dbReference>
<dbReference type="AlphaFoldDB" id="A0A4R0NM64"/>
<sequence>MNSKNSILLVDPDFDPAAATDCILLLKITADSFSYAIIDSNTKQLQAVYDHQECRDVPAELSLRLKTDSYLAISFKEVKASVYTENAIAIPSELFSDQTLNDYAKFFPVVQSNNLYTQSVDSFGFKSIFTLSDVMDETISSSLSNCRIFDHSAPVLTMASGKTASTLQLDFTACSFNAVYTAGGKLIFQKYFETENAEEFNYYLLFIINQLKISTADTAIFISGIIHLDDAHYNCIAKYFKTINFNEAPALETNNKILDDMPAHYYSSLLAIDLCE</sequence>
<proteinExistence type="predicted"/>
<keyword evidence="2" id="KW-1185">Reference proteome</keyword>
<name>A0A4R0NM64_9SPHI</name>
<dbReference type="RefSeq" id="WP_131595686.1">
    <property type="nucleotide sequence ID" value="NZ_SJSL01000002.1"/>
</dbReference>
<dbReference type="Proteomes" id="UP000293347">
    <property type="component" value="Unassembled WGS sequence"/>
</dbReference>
<dbReference type="Gene3D" id="3.30.420.250">
    <property type="match status" value="1"/>
</dbReference>
<comment type="caution">
    <text evidence="1">The sequence shown here is derived from an EMBL/GenBank/DDBJ whole genome shotgun (WGS) entry which is preliminary data.</text>
</comment>
<accession>A0A4R0NM64</accession>
<dbReference type="Gene3D" id="3.30.420.260">
    <property type="match status" value="1"/>
</dbReference>
<dbReference type="InterPro" id="IPR024213">
    <property type="entry name" value="DUF3822"/>
</dbReference>
<dbReference type="OrthoDB" id="765136at2"/>
<evidence type="ECO:0000313" key="1">
    <source>
        <dbReference type="EMBL" id="TCD01008.1"/>
    </source>
</evidence>
<dbReference type="EMBL" id="SJSL01000002">
    <property type="protein sequence ID" value="TCD01008.1"/>
    <property type="molecule type" value="Genomic_DNA"/>
</dbReference>
<dbReference type="Pfam" id="PF12864">
    <property type="entry name" value="DUF3822"/>
    <property type="match status" value="1"/>
</dbReference>
<organism evidence="1 2">
    <name type="scientific">Pedobacter psychroterrae</name>
    <dbReference type="NCBI Taxonomy" id="2530453"/>
    <lineage>
        <taxon>Bacteria</taxon>
        <taxon>Pseudomonadati</taxon>
        <taxon>Bacteroidota</taxon>
        <taxon>Sphingobacteriia</taxon>
        <taxon>Sphingobacteriales</taxon>
        <taxon>Sphingobacteriaceae</taxon>
        <taxon>Pedobacter</taxon>
    </lineage>
</organism>
<protein>
    <submittedName>
        <fullName evidence="1">DUF3822 family protein</fullName>
    </submittedName>
</protein>